<dbReference type="CDD" id="cd03441">
    <property type="entry name" value="R_hydratase_like"/>
    <property type="match status" value="1"/>
</dbReference>
<dbReference type="RefSeq" id="XP_016622118.1">
    <property type="nucleotide sequence ID" value="XM_016761780.1"/>
</dbReference>
<gene>
    <name evidence="3" type="ORF">Z519_04033</name>
</gene>
<organism evidence="3 4">
    <name type="scientific">Cladophialophora bantiana (strain ATCC 10958 / CBS 173.52 / CDC B-1940 / NIH 8579)</name>
    <name type="common">Xylohypha bantiana</name>
    <dbReference type="NCBI Taxonomy" id="1442370"/>
    <lineage>
        <taxon>Eukaryota</taxon>
        <taxon>Fungi</taxon>
        <taxon>Dikarya</taxon>
        <taxon>Ascomycota</taxon>
        <taxon>Pezizomycotina</taxon>
        <taxon>Eurotiomycetes</taxon>
        <taxon>Chaetothyriomycetidae</taxon>
        <taxon>Chaetothyriales</taxon>
        <taxon>Herpotrichiellaceae</taxon>
        <taxon>Cladophialophora</taxon>
    </lineage>
</organism>
<keyword evidence="1" id="KW-0472">Membrane</keyword>
<evidence type="ECO:0000256" key="1">
    <source>
        <dbReference type="SAM" id="Phobius"/>
    </source>
</evidence>
<evidence type="ECO:0000313" key="3">
    <source>
        <dbReference type="EMBL" id="KIW95449.1"/>
    </source>
</evidence>
<dbReference type="VEuPathDB" id="FungiDB:Z519_04033"/>
<feature type="transmembrane region" description="Helical" evidence="1">
    <location>
        <begin position="47"/>
        <end position="65"/>
    </location>
</feature>
<dbReference type="PANTHER" id="PTHR43841">
    <property type="entry name" value="3-HYDROXYACYL-THIOESTER DEHYDRATASE HTDX-RELATED"/>
    <property type="match status" value="1"/>
</dbReference>
<dbReference type="EMBL" id="KN846984">
    <property type="protein sequence ID" value="KIW95449.1"/>
    <property type="molecule type" value="Genomic_DNA"/>
</dbReference>
<dbReference type="OrthoDB" id="533830at2759"/>
<feature type="transmembrane region" description="Helical" evidence="1">
    <location>
        <begin position="6"/>
        <end position="26"/>
    </location>
</feature>
<dbReference type="Proteomes" id="UP000053789">
    <property type="component" value="Unassembled WGS sequence"/>
</dbReference>
<dbReference type="PANTHER" id="PTHR43841:SF1">
    <property type="entry name" value="3-HYDROXYACYL-THIOESTER DEHYDRATASE X"/>
    <property type="match status" value="1"/>
</dbReference>
<dbReference type="Pfam" id="PF01575">
    <property type="entry name" value="MaoC_dehydratas"/>
    <property type="match status" value="1"/>
</dbReference>
<feature type="domain" description="MaoC-like" evidence="2">
    <location>
        <begin position="246"/>
        <end position="328"/>
    </location>
</feature>
<keyword evidence="1" id="KW-0812">Transmembrane</keyword>
<protein>
    <recommendedName>
        <fullName evidence="2">MaoC-like domain-containing protein</fullName>
    </recommendedName>
</protein>
<dbReference type="Gene3D" id="3.10.129.10">
    <property type="entry name" value="Hotdog Thioesterase"/>
    <property type="match status" value="1"/>
</dbReference>
<name>A0A0D2IF96_CLAB1</name>
<evidence type="ECO:0000259" key="2">
    <source>
        <dbReference type="Pfam" id="PF01575"/>
    </source>
</evidence>
<dbReference type="GeneID" id="27696961"/>
<evidence type="ECO:0000313" key="4">
    <source>
        <dbReference type="Proteomes" id="UP000053789"/>
    </source>
</evidence>
<dbReference type="AlphaFoldDB" id="A0A0D2IF96"/>
<keyword evidence="4" id="KW-1185">Reference proteome</keyword>
<dbReference type="InterPro" id="IPR029069">
    <property type="entry name" value="HotDog_dom_sf"/>
</dbReference>
<dbReference type="InterPro" id="IPR002539">
    <property type="entry name" value="MaoC-like_dom"/>
</dbReference>
<sequence>MLVNISIAIAAPLPILLLYTIGVFNYKHLLPLWKYNRQIKLDFSPNELSGVDIVVVLVIFLLRSVKHSILSTYKRIYNARNDISEVPTSPDEDELSLVMPFRPTQADLNAYSAAVKNPLVDRDVQLVGSQLLLLLSALSEPAMLLLLAHRSCKIRPLGSVNTLLSFKEAFLTARLSKHVRTVKRGFEVDLTVSLNVLNKDSIDSITIFRQNFTILQFARARAEIIQGRDAAPDSTSISSPAWSASIPLTIEYNDPTGWARLCKDFNLIHTSTIAAKLFGFPGKLAHGNHIGALAAKYIAFANANEPLFMEIMFKRPVVVPAHLELKVSPAAAEESQSRLVITLFQIISKNKISVEGRIGQLKYTANT</sequence>
<keyword evidence="1" id="KW-1133">Transmembrane helix</keyword>
<dbReference type="SUPFAM" id="SSF54637">
    <property type="entry name" value="Thioesterase/thiol ester dehydrase-isomerase"/>
    <property type="match status" value="1"/>
</dbReference>
<reference evidence="3" key="1">
    <citation type="submission" date="2015-01" db="EMBL/GenBank/DDBJ databases">
        <title>The Genome Sequence of Cladophialophora bantiana CBS 173.52.</title>
        <authorList>
            <consortium name="The Broad Institute Genomics Platform"/>
            <person name="Cuomo C."/>
            <person name="de Hoog S."/>
            <person name="Gorbushina A."/>
            <person name="Stielow B."/>
            <person name="Teixiera M."/>
            <person name="Abouelleil A."/>
            <person name="Chapman S.B."/>
            <person name="Priest M."/>
            <person name="Young S.K."/>
            <person name="Wortman J."/>
            <person name="Nusbaum C."/>
            <person name="Birren B."/>
        </authorList>
    </citation>
    <scope>NUCLEOTIDE SEQUENCE [LARGE SCALE GENOMIC DNA]</scope>
    <source>
        <strain evidence="3">CBS 173.52</strain>
    </source>
</reference>
<dbReference type="HOGENOM" id="CLU_060990_0_0_1"/>
<accession>A0A0D2IF96</accession>
<proteinExistence type="predicted"/>